<proteinExistence type="predicted"/>
<name>A0ABU1R416_9BACT</name>
<comment type="caution">
    <text evidence="1">The sequence shown here is derived from an EMBL/GenBank/DDBJ whole genome shotgun (WGS) entry which is preliminary data.</text>
</comment>
<evidence type="ECO:0000313" key="1">
    <source>
        <dbReference type="EMBL" id="MDR6807325.1"/>
    </source>
</evidence>
<gene>
    <name evidence="1" type="ORF">J2W84_004376</name>
</gene>
<keyword evidence="2" id="KW-1185">Reference proteome</keyword>
<sequence>MTQRVKSPVWAVVLLLICLILRFCDSWLFGEENRKRNFPQYQRFRPSYYRRVESNFDNKYLKKMIKAPDSLGRASYFFR</sequence>
<evidence type="ECO:0000313" key="2">
    <source>
        <dbReference type="Proteomes" id="UP001264980"/>
    </source>
</evidence>
<dbReference type="EMBL" id="JAVDTI010000004">
    <property type="protein sequence ID" value="MDR6807325.1"/>
    <property type="molecule type" value="Genomic_DNA"/>
</dbReference>
<accession>A0ABU1R416</accession>
<dbReference type="Proteomes" id="UP001264980">
    <property type="component" value="Unassembled WGS sequence"/>
</dbReference>
<protein>
    <submittedName>
        <fullName evidence="1">Uncharacterized protein</fullName>
    </submittedName>
</protein>
<reference evidence="1 2" key="1">
    <citation type="submission" date="2023-07" db="EMBL/GenBank/DDBJ databases">
        <title>Sorghum-associated microbial communities from plants grown in Nebraska, USA.</title>
        <authorList>
            <person name="Schachtman D."/>
        </authorList>
    </citation>
    <scope>NUCLEOTIDE SEQUENCE [LARGE SCALE GENOMIC DNA]</scope>
    <source>
        <strain evidence="1 2">BE57</strain>
    </source>
</reference>
<organism evidence="1 2">
    <name type="scientific">Dyadobacter fermentans</name>
    <dbReference type="NCBI Taxonomy" id="94254"/>
    <lineage>
        <taxon>Bacteria</taxon>
        <taxon>Pseudomonadati</taxon>
        <taxon>Bacteroidota</taxon>
        <taxon>Cytophagia</taxon>
        <taxon>Cytophagales</taxon>
        <taxon>Spirosomataceae</taxon>
        <taxon>Dyadobacter</taxon>
    </lineage>
</organism>